<accession>A0A6M4IHK5</accession>
<dbReference type="InterPro" id="IPR050855">
    <property type="entry name" value="NDM-1-like"/>
</dbReference>
<evidence type="ECO:0000313" key="3">
    <source>
        <dbReference type="Proteomes" id="UP000500938"/>
    </source>
</evidence>
<evidence type="ECO:0000259" key="1">
    <source>
        <dbReference type="SMART" id="SM00849"/>
    </source>
</evidence>
<keyword evidence="2" id="KW-0378">Hydrolase</keyword>
<dbReference type="GO" id="GO:0016787">
    <property type="term" value="F:hydrolase activity"/>
    <property type="evidence" value="ECO:0007669"/>
    <property type="project" value="UniProtKB-KW"/>
</dbReference>
<keyword evidence="3" id="KW-1185">Reference proteome</keyword>
<dbReference type="CDD" id="cd16276">
    <property type="entry name" value="metallo-hydrolase-like_MBL-fold"/>
    <property type="match status" value="1"/>
</dbReference>
<dbReference type="Gene3D" id="3.60.15.10">
    <property type="entry name" value="Ribonuclease Z/Hydroxyacylglutathione hydrolase-like"/>
    <property type="match status" value="1"/>
</dbReference>
<dbReference type="PANTHER" id="PTHR42951">
    <property type="entry name" value="METALLO-BETA-LACTAMASE DOMAIN-CONTAINING"/>
    <property type="match status" value="1"/>
</dbReference>
<dbReference type="AlphaFoldDB" id="A0A6M4IHK5"/>
<organism evidence="2 3">
    <name type="scientific">Gemmatimonas groenlandica</name>
    <dbReference type="NCBI Taxonomy" id="2732249"/>
    <lineage>
        <taxon>Bacteria</taxon>
        <taxon>Pseudomonadati</taxon>
        <taxon>Gemmatimonadota</taxon>
        <taxon>Gemmatimonadia</taxon>
        <taxon>Gemmatimonadales</taxon>
        <taxon>Gemmatimonadaceae</taxon>
        <taxon>Gemmatimonas</taxon>
    </lineage>
</organism>
<dbReference type="Proteomes" id="UP000500938">
    <property type="component" value="Chromosome"/>
</dbReference>
<dbReference type="SUPFAM" id="SSF56281">
    <property type="entry name" value="Metallo-hydrolase/oxidoreductase"/>
    <property type="match status" value="1"/>
</dbReference>
<dbReference type="PANTHER" id="PTHR42951:SF20">
    <property type="entry name" value="BETA LACTAMASE"/>
    <property type="match status" value="1"/>
</dbReference>
<dbReference type="EMBL" id="CP053085">
    <property type="protein sequence ID" value="QJR34070.1"/>
    <property type="molecule type" value="Genomic_DNA"/>
</dbReference>
<name>A0A6M4IHK5_9BACT</name>
<sequence>MPEVPPIGARIAKYLDVPDAAKGPAIPAGKGYRTERLGAGLYMVTDNAYQSMFLVYESGVVVVDAPPSYAAHIKTAIAEVTGKPITHLVYSHAHADHIGGAAMLGGRPIIVAHAETKRLLARSNDRNRPLPTVTFTDGYQLKVGSQVLELQSRRAAHQPGNLFIYAPAQKALMHVDVVYPGWMMWRRFGLAEDVPAYFDAVEAVKSYDFAKFVGGHVARVGSREDVVVQAEFMADLKAAALKALQTVKVGAEVNPLDLGNPWAVYDTYIDRVAASCVNALTPKWKRRLAAFDVYIWDQCYAMEQSLRID</sequence>
<evidence type="ECO:0000313" key="2">
    <source>
        <dbReference type="EMBL" id="QJR34070.1"/>
    </source>
</evidence>
<reference evidence="2 3" key="1">
    <citation type="submission" date="2020-05" db="EMBL/GenBank/DDBJ databases">
        <title>Complete genome sequence of Gemmatimonas greenlandica TET16.</title>
        <authorList>
            <person name="Zeng Y."/>
        </authorList>
    </citation>
    <scope>NUCLEOTIDE SEQUENCE [LARGE SCALE GENOMIC DNA]</scope>
    <source>
        <strain evidence="2 3">TET16</strain>
    </source>
</reference>
<dbReference type="SMART" id="SM00849">
    <property type="entry name" value="Lactamase_B"/>
    <property type="match status" value="1"/>
</dbReference>
<gene>
    <name evidence="2" type="ORF">HKW67_00345</name>
</gene>
<dbReference type="Pfam" id="PF00753">
    <property type="entry name" value="Lactamase_B"/>
    <property type="match status" value="1"/>
</dbReference>
<proteinExistence type="predicted"/>
<dbReference type="InterPro" id="IPR036866">
    <property type="entry name" value="RibonucZ/Hydroxyglut_hydro"/>
</dbReference>
<dbReference type="KEGG" id="ggr:HKW67_00345"/>
<protein>
    <submittedName>
        <fullName evidence="2">MBL fold metallo-hydrolase</fullName>
    </submittedName>
</protein>
<dbReference type="InterPro" id="IPR001279">
    <property type="entry name" value="Metallo-B-lactamas"/>
</dbReference>
<feature type="domain" description="Metallo-beta-lactamase" evidence="1">
    <location>
        <begin position="49"/>
        <end position="216"/>
    </location>
</feature>